<dbReference type="EMBL" id="JBEZAE010000001">
    <property type="protein sequence ID" value="MEU7068710.1"/>
    <property type="molecule type" value="Genomic_DNA"/>
</dbReference>
<organism evidence="4 5">
    <name type="scientific">Streptomyces narbonensis</name>
    <dbReference type="NCBI Taxonomy" id="67333"/>
    <lineage>
        <taxon>Bacteria</taxon>
        <taxon>Bacillati</taxon>
        <taxon>Actinomycetota</taxon>
        <taxon>Actinomycetes</taxon>
        <taxon>Kitasatosporales</taxon>
        <taxon>Streptomycetaceae</taxon>
        <taxon>Streptomyces</taxon>
    </lineage>
</organism>
<feature type="domain" description="CBS" evidence="3">
    <location>
        <begin position="235"/>
        <end position="291"/>
    </location>
</feature>
<sequence length="460" mass="51331">MGRESYLLEGRRVTVGDLLEADYLQVGDKLTFERPRRGEQHHAEVAANGKVKLPDGQLFRSPSRAAIAAVGEGSFDGWHAWTLDDGRTLDQLRQQLLDEAAKQASEAPIQTEARSELFTGAERHEHLKRARELADAGKPLTLTVREFVGWWGAQRRGYLITNQIEAELSNHSLTTLPNFEKVHFDSAVQLVTTTPKEEASVDEEAPPSPLTADKPDFDDEDESETRLTVGNLPSALSDVISVPPDATYEQAITLMVINDYSQLPVISGRSLRGAVTWESIARARHAKPDAMFSDAIVPAREVSYDHDLIDILPGLAEFEFVLVRDQTQKVAGIVTASDVAAAYGSLASPFFLIGELDQRLRRVITRNFELSEVQSHCDPQGQRGIGSFDDLSIGDYQRVLENPAFWGQLGWPLDRKLFGNRLDEIRVIRNDLMHFNPDPLPDDAIQKIRNMIKLLREYGA</sequence>
<gene>
    <name evidence="4" type="ORF">AB0A88_00985</name>
</gene>
<proteinExistence type="predicted"/>
<name>A0ABV3C1S1_9ACTN</name>
<accession>A0ABV3C1S1</accession>
<dbReference type="InterPro" id="IPR046342">
    <property type="entry name" value="CBS_dom_sf"/>
</dbReference>
<keyword evidence="5" id="KW-1185">Reference proteome</keyword>
<evidence type="ECO:0000313" key="5">
    <source>
        <dbReference type="Proteomes" id="UP001551329"/>
    </source>
</evidence>
<evidence type="ECO:0000313" key="4">
    <source>
        <dbReference type="EMBL" id="MEU7068710.1"/>
    </source>
</evidence>
<dbReference type="InterPro" id="IPR040843">
    <property type="entry name" value="RAMA"/>
</dbReference>
<keyword evidence="1" id="KW-0129">CBS domain</keyword>
<dbReference type="Pfam" id="PF00571">
    <property type="entry name" value="CBS"/>
    <property type="match status" value="1"/>
</dbReference>
<dbReference type="Gene3D" id="3.10.580.10">
    <property type="entry name" value="CBS-domain"/>
    <property type="match status" value="1"/>
</dbReference>
<dbReference type="Proteomes" id="UP001551329">
    <property type="component" value="Unassembled WGS sequence"/>
</dbReference>
<comment type="caution">
    <text evidence="4">The sequence shown here is derived from an EMBL/GenBank/DDBJ whole genome shotgun (WGS) entry which is preliminary data.</text>
</comment>
<dbReference type="PROSITE" id="PS51371">
    <property type="entry name" value="CBS"/>
    <property type="match status" value="1"/>
</dbReference>
<dbReference type="Pfam" id="PF18755">
    <property type="entry name" value="RAMA"/>
    <property type="match status" value="1"/>
</dbReference>
<evidence type="ECO:0000256" key="2">
    <source>
        <dbReference type="SAM" id="MobiDB-lite"/>
    </source>
</evidence>
<dbReference type="SMART" id="SM00116">
    <property type="entry name" value="CBS"/>
    <property type="match status" value="1"/>
</dbReference>
<dbReference type="InterPro" id="IPR000644">
    <property type="entry name" value="CBS_dom"/>
</dbReference>
<evidence type="ECO:0000259" key="3">
    <source>
        <dbReference type="PROSITE" id="PS51371"/>
    </source>
</evidence>
<dbReference type="RefSeq" id="WP_358468753.1">
    <property type="nucleotide sequence ID" value="NZ_JBEZAE010000001.1"/>
</dbReference>
<reference evidence="4 5" key="1">
    <citation type="submission" date="2024-06" db="EMBL/GenBank/DDBJ databases">
        <title>The Natural Products Discovery Center: Release of the First 8490 Sequenced Strains for Exploring Actinobacteria Biosynthetic Diversity.</title>
        <authorList>
            <person name="Kalkreuter E."/>
            <person name="Kautsar S.A."/>
            <person name="Yang D."/>
            <person name="Bader C.D."/>
            <person name="Teijaro C.N."/>
            <person name="Fluegel L."/>
            <person name="Davis C.M."/>
            <person name="Simpson J.R."/>
            <person name="Lauterbach L."/>
            <person name="Steele A.D."/>
            <person name="Gui C."/>
            <person name="Meng S."/>
            <person name="Li G."/>
            <person name="Viehrig K."/>
            <person name="Ye F."/>
            <person name="Su P."/>
            <person name="Kiefer A.F."/>
            <person name="Nichols A."/>
            <person name="Cepeda A.J."/>
            <person name="Yan W."/>
            <person name="Fan B."/>
            <person name="Jiang Y."/>
            <person name="Adhikari A."/>
            <person name="Zheng C.-J."/>
            <person name="Schuster L."/>
            <person name="Cowan T.M."/>
            <person name="Smanski M.J."/>
            <person name="Chevrette M.G."/>
            <person name="De Carvalho L.P.S."/>
            <person name="Shen B."/>
        </authorList>
    </citation>
    <scope>NUCLEOTIDE SEQUENCE [LARGE SCALE GENOMIC DNA]</scope>
    <source>
        <strain evidence="4 5">NPDC045974</strain>
    </source>
</reference>
<evidence type="ECO:0000256" key="1">
    <source>
        <dbReference type="PROSITE-ProRule" id="PRU00703"/>
    </source>
</evidence>
<dbReference type="SUPFAM" id="SSF54631">
    <property type="entry name" value="CBS-domain pair"/>
    <property type="match status" value="1"/>
</dbReference>
<protein>
    <submittedName>
        <fullName evidence="4">CBS domain-containing protein</fullName>
    </submittedName>
</protein>
<feature type="region of interest" description="Disordered" evidence="2">
    <location>
        <begin position="193"/>
        <end position="224"/>
    </location>
</feature>